<evidence type="ECO:0000256" key="1">
    <source>
        <dbReference type="ARBA" id="ARBA00004496"/>
    </source>
</evidence>
<protein>
    <submittedName>
        <fullName evidence="13">Imidazole glycerol phosphate synthase amidotransferase subunit</fullName>
    </submittedName>
</protein>
<dbReference type="GO" id="GO:0000107">
    <property type="term" value="F:imidazoleglycerol-phosphate synthase activity"/>
    <property type="evidence" value="ECO:0007669"/>
    <property type="project" value="TreeGrafter"/>
</dbReference>
<evidence type="ECO:0000256" key="7">
    <source>
        <dbReference type="ARBA" id="ARBA00022962"/>
    </source>
</evidence>
<dbReference type="GO" id="GO:0005737">
    <property type="term" value="C:cytoplasm"/>
    <property type="evidence" value="ECO:0007669"/>
    <property type="project" value="UniProtKB-SubCell"/>
</dbReference>
<evidence type="ECO:0000256" key="8">
    <source>
        <dbReference type="ARBA" id="ARBA00023102"/>
    </source>
</evidence>
<dbReference type="NCBIfam" id="TIGR01855">
    <property type="entry name" value="IMP_synth_hisH"/>
    <property type="match status" value="1"/>
</dbReference>
<evidence type="ECO:0000256" key="5">
    <source>
        <dbReference type="ARBA" id="ARBA00022605"/>
    </source>
</evidence>
<dbReference type="GO" id="GO:0016829">
    <property type="term" value="F:lyase activity"/>
    <property type="evidence" value="ECO:0007669"/>
    <property type="project" value="UniProtKB-KW"/>
</dbReference>
<keyword evidence="9" id="KW-0456">Lyase</keyword>
<evidence type="ECO:0000313" key="13">
    <source>
        <dbReference type="EMBL" id="KUG03680.1"/>
    </source>
</evidence>
<evidence type="ECO:0000259" key="12">
    <source>
        <dbReference type="Pfam" id="PF00117"/>
    </source>
</evidence>
<dbReference type="AlphaFoldDB" id="A0A0W8E4U4"/>
<reference evidence="13" key="1">
    <citation type="journal article" date="2015" name="Proc. Natl. Acad. Sci. U.S.A.">
        <title>Networks of energetic and metabolic interactions define dynamics in microbial communities.</title>
        <authorList>
            <person name="Embree M."/>
            <person name="Liu J.K."/>
            <person name="Al-Bassam M.M."/>
            <person name="Zengler K."/>
        </authorList>
    </citation>
    <scope>NUCLEOTIDE SEQUENCE</scope>
</reference>
<evidence type="ECO:0000256" key="3">
    <source>
        <dbReference type="ARBA" id="ARBA00011152"/>
    </source>
</evidence>
<comment type="catalytic activity">
    <reaction evidence="10">
        <text>5-[(5-phospho-1-deoxy-D-ribulos-1-ylimino)methylamino]-1-(5-phospho-beta-D-ribosyl)imidazole-4-carboxamide + L-glutamine = D-erythro-1-(imidazol-4-yl)glycerol 3-phosphate + 5-amino-1-(5-phospho-beta-D-ribosyl)imidazole-4-carboxamide + L-glutamate + H(+)</text>
        <dbReference type="Rhea" id="RHEA:24793"/>
        <dbReference type="ChEBI" id="CHEBI:15378"/>
        <dbReference type="ChEBI" id="CHEBI:29985"/>
        <dbReference type="ChEBI" id="CHEBI:58278"/>
        <dbReference type="ChEBI" id="CHEBI:58359"/>
        <dbReference type="ChEBI" id="CHEBI:58475"/>
        <dbReference type="ChEBI" id="CHEBI:58525"/>
        <dbReference type="EC" id="4.3.2.10"/>
    </reaction>
</comment>
<keyword evidence="8" id="KW-0368">Histidine biosynthesis</keyword>
<comment type="subunit">
    <text evidence="3">Heterodimer of HisH and HisF.</text>
</comment>
<feature type="domain" description="Glutamine amidotransferase" evidence="12">
    <location>
        <begin position="4"/>
        <end position="198"/>
    </location>
</feature>
<dbReference type="GO" id="GO:0000105">
    <property type="term" value="P:L-histidine biosynthetic process"/>
    <property type="evidence" value="ECO:0007669"/>
    <property type="project" value="UniProtKB-UniPathway"/>
</dbReference>
<dbReference type="Pfam" id="PF00117">
    <property type="entry name" value="GATase"/>
    <property type="match status" value="1"/>
</dbReference>
<evidence type="ECO:0000256" key="6">
    <source>
        <dbReference type="ARBA" id="ARBA00022801"/>
    </source>
</evidence>
<dbReference type="GO" id="GO:0004359">
    <property type="term" value="F:glutaminase activity"/>
    <property type="evidence" value="ECO:0007669"/>
    <property type="project" value="UniProtKB-EC"/>
</dbReference>
<dbReference type="InterPro" id="IPR029062">
    <property type="entry name" value="Class_I_gatase-like"/>
</dbReference>
<keyword evidence="13" id="KW-0808">Transferase</keyword>
<evidence type="ECO:0000256" key="9">
    <source>
        <dbReference type="ARBA" id="ARBA00023239"/>
    </source>
</evidence>
<proteinExistence type="inferred from homology"/>
<comment type="caution">
    <text evidence="13">The sequence shown here is derived from an EMBL/GenBank/DDBJ whole genome shotgun (WGS) entry which is preliminary data.</text>
</comment>
<keyword evidence="4" id="KW-0963">Cytoplasm</keyword>
<dbReference type="FunFam" id="3.40.50.880:FF:000009">
    <property type="entry name" value="Imidazole glycerol phosphate synthase subunit HisH"/>
    <property type="match status" value="1"/>
</dbReference>
<dbReference type="EMBL" id="LNQE01001872">
    <property type="protein sequence ID" value="KUG03680.1"/>
    <property type="molecule type" value="Genomic_DNA"/>
</dbReference>
<gene>
    <name evidence="13" type="ORF">ASZ90_018925</name>
</gene>
<dbReference type="PROSITE" id="PS51273">
    <property type="entry name" value="GATASE_TYPE_1"/>
    <property type="match status" value="1"/>
</dbReference>
<dbReference type="PIRSF" id="PIRSF000495">
    <property type="entry name" value="Amidotransf_hisH"/>
    <property type="match status" value="1"/>
</dbReference>
<dbReference type="PANTHER" id="PTHR42701:SF1">
    <property type="entry name" value="IMIDAZOLE GLYCEROL PHOSPHATE SYNTHASE SUBUNIT HISH"/>
    <property type="match status" value="1"/>
</dbReference>
<dbReference type="HAMAP" id="MF_00278">
    <property type="entry name" value="HisH"/>
    <property type="match status" value="1"/>
</dbReference>
<evidence type="ECO:0000256" key="11">
    <source>
        <dbReference type="ARBA" id="ARBA00049534"/>
    </source>
</evidence>
<dbReference type="Gene3D" id="3.40.50.880">
    <property type="match status" value="1"/>
</dbReference>
<keyword evidence="5" id="KW-0028">Amino-acid biosynthesis</keyword>
<dbReference type="PANTHER" id="PTHR42701">
    <property type="entry name" value="IMIDAZOLE GLYCEROL PHOSPHATE SYNTHASE SUBUNIT HISH"/>
    <property type="match status" value="1"/>
</dbReference>
<keyword evidence="6" id="KW-0378">Hydrolase</keyword>
<dbReference type="SUPFAM" id="SSF52317">
    <property type="entry name" value="Class I glutamine amidotransferase-like"/>
    <property type="match status" value="1"/>
</dbReference>
<dbReference type="InterPro" id="IPR010139">
    <property type="entry name" value="Imidazole-glycPsynth_HisH"/>
</dbReference>
<evidence type="ECO:0000256" key="10">
    <source>
        <dbReference type="ARBA" id="ARBA00047838"/>
    </source>
</evidence>
<keyword evidence="7" id="KW-0315">Glutamine amidotransferase</keyword>
<evidence type="ECO:0000256" key="4">
    <source>
        <dbReference type="ARBA" id="ARBA00022490"/>
    </source>
</evidence>
<dbReference type="InterPro" id="IPR017926">
    <property type="entry name" value="GATASE"/>
</dbReference>
<dbReference type="CDD" id="cd01748">
    <property type="entry name" value="GATase1_IGP_Synthase"/>
    <property type="match status" value="1"/>
</dbReference>
<organism evidence="13">
    <name type="scientific">hydrocarbon metagenome</name>
    <dbReference type="NCBI Taxonomy" id="938273"/>
    <lineage>
        <taxon>unclassified sequences</taxon>
        <taxon>metagenomes</taxon>
        <taxon>ecological metagenomes</taxon>
    </lineage>
</organism>
<dbReference type="UniPathway" id="UPA00031">
    <property type="reaction ID" value="UER00010"/>
</dbReference>
<evidence type="ECO:0000256" key="2">
    <source>
        <dbReference type="ARBA" id="ARBA00005091"/>
    </source>
</evidence>
<comment type="subcellular location">
    <subcellularLocation>
        <location evidence="1">Cytoplasm</location>
    </subcellularLocation>
</comment>
<accession>A0A0W8E4U4</accession>
<name>A0A0W8E4U4_9ZZZZ</name>
<comment type="pathway">
    <text evidence="2">Amino-acid biosynthesis; L-histidine biosynthesis; L-histidine from 5-phospho-alpha-D-ribose 1-diphosphate: step 5/9.</text>
</comment>
<comment type="catalytic activity">
    <reaction evidence="11">
        <text>L-glutamine + H2O = L-glutamate + NH4(+)</text>
        <dbReference type="Rhea" id="RHEA:15889"/>
        <dbReference type="ChEBI" id="CHEBI:15377"/>
        <dbReference type="ChEBI" id="CHEBI:28938"/>
        <dbReference type="ChEBI" id="CHEBI:29985"/>
        <dbReference type="ChEBI" id="CHEBI:58359"/>
        <dbReference type="EC" id="3.5.1.2"/>
    </reaction>
</comment>
<sequence length="201" mass="22230">MIAIIDYGVGNLASVRNAFLKLGFEAAITSSSEEILQADKVVLPGVGAFADAMDNLRRYGLDGTVKQVIREDIPFLGICLGLHLLHTQGEEHGIHEGLNIIKGRVVKFELPRAYKVPHMGWNQVWPREDSRLFKGLTAGSHFYFVHSYYVLPDDAGVIAAHSDYGIDFVCAEEKDNMFATQFHPEKSGQAGLQVLRNFAAI</sequence>